<feature type="domain" description="Fringe-like glycosyltransferase" evidence="8">
    <location>
        <begin position="49"/>
        <end position="86"/>
    </location>
</feature>
<dbReference type="GO" id="GO:0016020">
    <property type="term" value="C:membrane"/>
    <property type="evidence" value="ECO:0007669"/>
    <property type="project" value="UniProtKB-SubCell"/>
</dbReference>
<evidence type="ECO:0000256" key="3">
    <source>
        <dbReference type="ARBA" id="ARBA00022679"/>
    </source>
</evidence>
<evidence type="ECO:0000256" key="1">
    <source>
        <dbReference type="ARBA" id="ARBA00004606"/>
    </source>
</evidence>
<evidence type="ECO:0000259" key="8">
    <source>
        <dbReference type="Pfam" id="PF02434"/>
    </source>
</evidence>
<evidence type="ECO:0000256" key="5">
    <source>
        <dbReference type="ARBA" id="ARBA00022968"/>
    </source>
</evidence>
<evidence type="ECO:0000313" key="10">
    <source>
        <dbReference type="Proteomes" id="UP001153709"/>
    </source>
</evidence>
<accession>A0A9N9X9Y8</accession>
<sequence>MMQISTNEQLESKPFYLDRNLAEDRSQTEYEPPQDYVGEIVTATAKPPSTTLDDVFISVKTTKTYHNKRLPIILKTWFQLARKQKKEYNKEIILLALDEDSTAVDRTTEVLPSPVITQDHE</sequence>
<dbReference type="Gene3D" id="3.90.550.50">
    <property type="match status" value="1"/>
</dbReference>
<keyword evidence="6" id="KW-1133">Transmembrane helix</keyword>
<dbReference type="InterPro" id="IPR003378">
    <property type="entry name" value="Fringe-like_glycosylTrfase"/>
</dbReference>
<evidence type="ECO:0000256" key="7">
    <source>
        <dbReference type="ARBA" id="ARBA00023136"/>
    </source>
</evidence>
<keyword evidence="7" id="KW-0472">Membrane</keyword>
<evidence type="ECO:0000256" key="6">
    <source>
        <dbReference type="ARBA" id="ARBA00022989"/>
    </source>
</evidence>
<keyword evidence="5" id="KW-0735">Signal-anchor</keyword>
<evidence type="ECO:0000313" key="9">
    <source>
        <dbReference type="EMBL" id="CAG9830812.1"/>
    </source>
</evidence>
<reference evidence="9" key="1">
    <citation type="submission" date="2022-01" db="EMBL/GenBank/DDBJ databases">
        <authorList>
            <person name="King R."/>
        </authorList>
    </citation>
    <scope>NUCLEOTIDE SEQUENCE</scope>
</reference>
<protein>
    <recommendedName>
        <fullName evidence="8">Fringe-like glycosyltransferase domain-containing protein</fullName>
    </recommendedName>
</protein>
<dbReference type="EMBL" id="OU898278">
    <property type="protein sequence ID" value="CAG9830812.1"/>
    <property type="molecule type" value="Genomic_DNA"/>
</dbReference>
<gene>
    <name evidence="9" type="ORF">DIABBA_LOCUS4471</name>
</gene>
<dbReference type="Proteomes" id="UP001153709">
    <property type="component" value="Chromosome 3"/>
</dbReference>
<keyword evidence="10" id="KW-1185">Reference proteome</keyword>
<organism evidence="9 10">
    <name type="scientific">Diabrotica balteata</name>
    <name type="common">Banded cucumber beetle</name>
    <dbReference type="NCBI Taxonomy" id="107213"/>
    <lineage>
        <taxon>Eukaryota</taxon>
        <taxon>Metazoa</taxon>
        <taxon>Ecdysozoa</taxon>
        <taxon>Arthropoda</taxon>
        <taxon>Hexapoda</taxon>
        <taxon>Insecta</taxon>
        <taxon>Pterygota</taxon>
        <taxon>Neoptera</taxon>
        <taxon>Endopterygota</taxon>
        <taxon>Coleoptera</taxon>
        <taxon>Polyphaga</taxon>
        <taxon>Cucujiformia</taxon>
        <taxon>Chrysomeloidea</taxon>
        <taxon>Chrysomelidae</taxon>
        <taxon>Galerucinae</taxon>
        <taxon>Diabroticina</taxon>
        <taxon>Diabroticites</taxon>
        <taxon>Diabrotica</taxon>
    </lineage>
</organism>
<dbReference type="OrthoDB" id="8959630at2759"/>
<name>A0A9N9X9Y8_DIABA</name>
<evidence type="ECO:0000256" key="2">
    <source>
        <dbReference type="ARBA" id="ARBA00022676"/>
    </source>
</evidence>
<proteinExistence type="predicted"/>
<dbReference type="AlphaFoldDB" id="A0A9N9X9Y8"/>
<comment type="subcellular location">
    <subcellularLocation>
        <location evidence="1">Membrane</location>
        <topology evidence="1">Single-pass type II membrane protein</topology>
    </subcellularLocation>
</comment>
<keyword evidence="2" id="KW-0328">Glycosyltransferase</keyword>
<evidence type="ECO:0000256" key="4">
    <source>
        <dbReference type="ARBA" id="ARBA00022692"/>
    </source>
</evidence>
<keyword evidence="4" id="KW-0812">Transmembrane</keyword>
<dbReference type="Pfam" id="PF02434">
    <property type="entry name" value="Fringe"/>
    <property type="match status" value="1"/>
</dbReference>
<keyword evidence="3" id="KW-0808">Transferase</keyword>
<dbReference type="GO" id="GO:0016757">
    <property type="term" value="F:glycosyltransferase activity"/>
    <property type="evidence" value="ECO:0007669"/>
    <property type="project" value="UniProtKB-KW"/>
</dbReference>